<reference evidence="1" key="1">
    <citation type="submission" date="2020-10" db="EMBL/GenBank/DDBJ databases">
        <title>Genome Sequence of Monilinia vaccinii-corymbosi Sheds Light on Mummy Berry Disease Infection of Blueberry and Mating Type.</title>
        <authorList>
            <person name="Yow A.G."/>
            <person name="Zhang Y."/>
            <person name="Bansal K."/>
            <person name="Eacker S.M."/>
            <person name="Sullivan S."/>
            <person name="Liachko I."/>
            <person name="Cubeta M.A."/>
            <person name="Rollins J.A."/>
            <person name="Ashrafi H."/>
        </authorList>
    </citation>
    <scope>NUCLEOTIDE SEQUENCE</scope>
    <source>
        <strain evidence="1">RL-1</strain>
    </source>
</reference>
<dbReference type="AlphaFoldDB" id="A0A8A3PQA9"/>
<dbReference type="SUPFAM" id="SSF48371">
    <property type="entry name" value="ARM repeat"/>
    <property type="match status" value="1"/>
</dbReference>
<evidence type="ECO:0000313" key="1">
    <source>
        <dbReference type="EMBL" id="QSZ37717.1"/>
    </source>
</evidence>
<dbReference type="InterPro" id="IPR008709">
    <property type="entry name" value="Neurochondrin"/>
</dbReference>
<sequence>MEALQVDGDLESEPKGLTSTRATFEKMKDLLKAKDDTSRFVGLALLKSVLDNEQQLVKNTEHLQIIWESISSKFLDRLLRAQLSGKVDKAQAKDMVDLAVAVIHTFSILLPENTRREPQFTGRTGPMVKALVQSSPETTQLILQTLLTIVSQVEGSLELLKVDDLSPLTEIAPQCPLVLDILNYAWANGSTVNTEVQAVHGSINKAIPNLILVFKGTDAVTFLLFVASFIPKLTLGALPRSPKWLRSTITLLRALVNRKPTLAGRVAYTQTAAVLLQAYPATCPSLLFNDVSPDTSDKTERDSKPFSYLFVNLLLIDLRSSFPSLLAKLNDSDYSNISQRLAAAFDVISSFIGHLVRSLDDEGFNAFTMSPDLMLKLRKDIAETLSLSIEYLRDRWDASIAGASGLHPSARAGMTATSEGTRLTLTWDSMKDNVTKDPLVLSSIRGLAIWIREDENENLRKESAGMMDMFIELYKISIKDEPDFRYPILLALEGIMTTEDGVEAFLNQDGWQAVFEDLASIIIKAADTSSIQNHTLLSAEAARGLQIVRILLAVIDEESTSYIKQEWLSAVSFTSSMKLSASTSPSIIIELHIAMLQLSTALLSKSGEGMQKRHSNDQKALAKLVGQLEVKVKDMGDKKEADEFVELLADVVLDLENMGRVHFHPIQSLPESNEGEEAEITSIASWVGNWFRISILMADMAKESSPVDKLSDLFASTRGIQFLINVGRCAGLSGVGGGGIQATVSSPHLFRRTT</sequence>
<dbReference type="EMBL" id="CP063413">
    <property type="protein sequence ID" value="QSZ37717.1"/>
    <property type="molecule type" value="Genomic_DNA"/>
</dbReference>
<proteinExistence type="predicted"/>
<organism evidence="1 2">
    <name type="scientific">Monilinia vaccinii-corymbosi</name>
    <dbReference type="NCBI Taxonomy" id="61207"/>
    <lineage>
        <taxon>Eukaryota</taxon>
        <taxon>Fungi</taxon>
        <taxon>Dikarya</taxon>
        <taxon>Ascomycota</taxon>
        <taxon>Pezizomycotina</taxon>
        <taxon>Leotiomycetes</taxon>
        <taxon>Helotiales</taxon>
        <taxon>Sclerotiniaceae</taxon>
        <taxon>Monilinia</taxon>
    </lineage>
</organism>
<dbReference type="PANTHER" id="PTHR13109:SF7">
    <property type="entry name" value="NEUROCHONDRIN"/>
    <property type="match status" value="1"/>
</dbReference>
<accession>A0A8A3PQA9</accession>
<name>A0A8A3PQA9_9HELO</name>
<dbReference type="InterPro" id="IPR016024">
    <property type="entry name" value="ARM-type_fold"/>
</dbReference>
<dbReference type="Pfam" id="PF05536">
    <property type="entry name" value="Neurochondrin"/>
    <property type="match status" value="1"/>
</dbReference>
<keyword evidence="2" id="KW-1185">Reference proteome</keyword>
<evidence type="ECO:0000313" key="2">
    <source>
        <dbReference type="Proteomes" id="UP000672032"/>
    </source>
</evidence>
<dbReference type="Proteomes" id="UP000672032">
    <property type="component" value="Chromosome 9"/>
</dbReference>
<evidence type="ECO:0008006" key="3">
    <source>
        <dbReference type="Google" id="ProtNLM"/>
    </source>
</evidence>
<protein>
    <recommendedName>
        <fullName evidence="3">DUF1941 family protein</fullName>
    </recommendedName>
</protein>
<dbReference type="OrthoDB" id="8962942at2759"/>
<gene>
    <name evidence="1" type="ORF">DSL72_008816</name>
</gene>
<dbReference type="PANTHER" id="PTHR13109">
    <property type="entry name" value="NEUROCHONDRIN"/>
    <property type="match status" value="1"/>
</dbReference>